<evidence type="ECO:0000256" key="2">
    <source>
        <dbReference type="SAM" id="Phobius"/>
    </source>
</evidence>
<feature type="region of interest" description="Disordered" evidence="1">
    <location>
        <begin position="37"/>
        <end position="162"/>
    </location>
</feature>
<accession>A0ABW1R6N6</accession>
<keyword evidence="2" id="KW-0812">Transmembrane</keyword>
<keyword evidence="2" id="KW-1133">Transmembrane helix</keyword>
<evidence type="ECO:0000256" key="3">
    <source>
        <dbReference type="SAM" id="SignalP"/>
    </source>
</evidence>
<evidence type="ECO:0000313" key="4">
    <source>
        <dbReference type="EMBL" id="MFC6165125.1"/>
    </source>
</evidence>
<keyword evidence="5" id="KW-1185">Reference proteome</keyword>
<dbReference type="RefSeq" id="WP_137639081.1">
    <property type="nucleotide sequence ID" value="NZ_BJDK01000003.1"/>
</dbReference>
<feature type="chain" id="PRO_5046046493" description="Gram-positive cocci surface proteins LPxTG domain-containing protein" evidence="3">
    <location>
        <begin position="37"/>
        <end position="270"/>
    </location>
</feature>
<evidence type="ECO:0000313" key="5">
    <source>
        <dbReference type="Proteomes" id="UP001596253"/>
    </source>
</evidence>
<organism evidence="4 5">
    <name type="scientific">Lactiplantibacillus dongliensis</name>
    <dbReference type="NCBI Taxonomy" id="2559919"/>
    <lineage>
        <taxon>Bacteria</taxon>
        <taxon>Bacillati</taxon>
        <taxon>Bacillota</taxon>
        <taxon>Bacilli</taxon>
        <taxon>Lactobacillales</taxon>
        <taxon>Lactobacillaceae</taxon>
        <taxon>Lactiplantibacillus</taxon>
    </lineage>
</organism>
<feature type="signal peptide" evidence="3">
    <location>
        <begin position="1"/>
        <end position="36"/>
    </location>
</feature>
<feature type="compositionally biased region" description="Polar residues" evidence="1">
    <location>
        <begin position="83"/>
        <end position="93"/>
    </location>
</feature>
<dbReference type="EMBL" id="JBHSSD010000042">
    <property type="protein sequence ID" value="MFC6165125.1"/>
    <property type="molecule type" value="Genomic_DNA"/>
</dbReference>
<protein>
    <recommendedName>
        <fullName evidence="6">Gram-positive cocci surface proteins LPxTG domain-containing protein</fullName>
    </recommendedName>
</protein>
<feature type="compositionally biased region" description="Low complexity" evidence="1">
    <location>
        <begin position="127"/>
        <end position="162"/>
    </location>
</feature>
<evidence type="ECO:0008006" key="6">
    <source>
        <dbReference type="Google" id="ProtNLM"/>
    </source>
</evidence>
<feature type="transmembrane region" description="Helical" evidence="2">
    <location>
        <begin position="244"/>
        <end position="263"/>
    </location>
</feature>
<proteinExistence type="predicted"/>
<name>A0ABW1R6N6_9LACO</name>
<evidence type="ECO:0000256" key="1">
    <source>
        <dbReference type="SAM" id="MobiDB-lite"/>
    </source>
</evidence>
<keyword evidence="2" id="KW-0472">Membrane</keyword>
<sequence>MRKSMNLKKLQQQSRVWLLAGVALATLSMTGIVSQADDGAATTGDSTTVTATTDSQATDQTSDHTSDSTTDAQTGATDEATYDANTKTGVSENDGTKTTTYDDGSTTEEITDRINLSPRPTSHKQAKATTGQAAAKSTTTTKKTSQPAATAVKATTGSATTAKATTVTATPAKAATVKSAVTTAPKAEVVAASAVKTAKATKPVTVKTTKIATTATTVKPVSVNLTTKPAITIVGNGTPTTTPISMAGGLLLALTTLTGLAGVSRKLRQA</sequence>
<dbReference type="Proteomes" id="UP001596253">
    <property type="component" value="Unassembled WGS sequence"/>
</dbReference>
<comment type="caution">
    <text evidence="4">The sequence shown here is derived from an EMBL/GenBank/DDBJ whole genome shotgun (WGS) entry which is preliminary data.</text>
</comment>
<gene>
    <name evidence="4" type="ORF">ACFP3T_10625</name>
</gene>
<reference evidence="5" key="1">
    <citation type="journal article" date="2019" name="Int. J. Syst. Evol. Microbiol.">
        <title>The Global Catalogue of Microorganisms (GCM) 10K type strain sequencing project: providing services to taxonomists for standard genome sequencing and annotation.</title>
        <authorList>
            <consortium name="The Broad Institute Genomics Platform"/>
            <consortium name="The Broad Institute Genome Sequencing Center for Infectious Disease"/>
            <person name="Wu L."/>
            <person name="Ma J."/>
        </authorList>
    </citation>
    <scope>NUCLEOTIDE SEQUENCE [LARGE SCALE GENOMIC DNA]</scope>
    <source>
        <strain evidence="5">CCM 8932</strain>
    </source>
</reference>
<keyword evidence="3" id="KW-0732">Signal</keyword>
<feature type="compositionally biased region" description="Low complexity" evidence="1">
    <location>
        <begin position="37"/>
        <end position="60"/>
    </location>
</feature>